<reference evidence="1 2" key="1">
    <citation type="submission" date="2011-05" db="EMBL/GenBank/DDBJ databases">
        <authorList>
            <person name="Muzny D."/>
            <person name="Qin X."/>
            <person name="Deng J."/>
            <person name="Jiang H."/>
            <person name="Liu Y."/>
            <person name="Qu J."/>
            <person name="Song X.-Z."/>
            <person name="Zhang L."/>
            <person name="Thornton R."/>
            <person name="Coyle M."/>
            <person name="Francisco L."/>
            <person name="Jackson L."/>
            <person name="Javaid M."/>
            <person name="Korchina V."/>
            <person name="Kovar C."/>
            <person name="Mata R."/>
            <person name="Mathew T."/>
            <person name="Ngo R."/>
            <person name="Nguyen L."/>
            <person name="Nguyen N."/>
            <person name="Okwuonu G."/>
            <person name="Ongeri F."/>
            <person name="Pham C."/>
            <person name="Simmons D."/>
            <person name="Wilczek-Boney K."/>
            <person name="Hale W."/>
            <person name="Jakkamsetti A."/>
            <person name="Pham P."/>
            <person name="Ruth R."/>
            <person name="San Lucas F."/>
            <person name="Warren J."/>
            <person name="Zhang J."/>
            <person name="Zhao Z."/>
            <person name="Zhou C."/>
            <person name="Zhu D."/>
            <person name="Lee S."/>
            <person name="Bess C."/>
            <person name="Blankenburg K."/>
            <person name="Forbes L."/>
            <person name="Fu Q."/>
            <person name="Gubbala S."/>
            <person name="Hirani K."/>
            <person name="Jayaseelan J.C."/>
            <person name="Lara F."/>
            <person name="Munidasa M."/>
            <person name="Palculict T."/>
            <person name="Patil S."/>
            <person name="Pu L.-L."/>
            <person name="Saada N."/>
            <person name="Tang L."/>
            <person name="Weissenberger G."/>
            <person name="Zhu Y."/>
            <person name="Hemphill L."/>
            <person name="Shang Y."/>
            <person name="Youmans B."/>
            <person name="Ayvaz T."/>
            <person name="Ross M."/>
            <person name="Santibanez J."/>
            <person name="Aqrawi P."/>
            <person name="Gross S."/>
            <person name="Joshi V."/>
            <person name="Fowler G."/>
            <person name="Nazareth L."/>
            <person name="Reid J."/>
            <person name="Worley K."/>
            <person name="Petrosino J."/>
            <person name="Highlander S."/>
            <person name="Gibbs R."/>
        </authorList>
    </citation>
    <scope>NUCLEOTIDE SEQUENCE [LARGE SCALE GENOMIC DNA]</scope>
    <source>
        <strain evidence="1 2">871</strain>
    </source>
</reference>
<sequence length="43" mass="4816">GYLKRPIGKLPPFRLESGGRSVLRCGVAFLVRIRLDHAASRDH</sequence>
<keyword evidence="2" id="KW-1185">Reference proteome</keyword>
<comment type="caution">
    <text evidence="1">The sequence shown here is derived from an EMBL/GenBank/DDBJ whole genome shotgun (WGS) entry which is preliminary data.</text>
</comment>
<dbReference type="Proteomes" id="UP000003019">
    <property type="component" value="Unassembled WGS sequence"/>
</dbReference>
<organism evidence="1 2">
    <name type="scientific">Neisseria shayeganii 871</name>
    <dbReference type="NCBI Taxonomy" id="1032488"/>
    <lineage>
        <taxon>Bacteria</taxon>
        <taxon>Pseudomonadati</taxon>
        <taxon>Pseudomonadota</taxon>
        <taxon>Betaproteobacteria</taxon>
        <taxon>Neisseriales</taxon>
        <taxon>Neisseriaceae</taxon>
        <taxon>Neisseria</taxon>
    </lineage>
</organism>
<proteinExistence type="predicted"/>
<dbReference type="HOGENOM" id="CLU_3226442_0_0_4"/>
<dbReference type="AlphaFoldDB" id="G4CL78"/>
<feature type="non-terminal residue" evidence="1">
    <location>
        <position position="1"/>
    </location>
</feature>
<accession>G4CL78</accession>
<dbReference type="EMBL" id="AGAY01000082">
    <property type="protein sequence ID" value="EGY51413.1"/>
    <property type="molecule type" value="Genomic_DNA"/>
</dbReference>
<gene>
    <name evidence="1" type="ORF">HMPREF9371_2369</name>
</gene>
<evidence type="ECO:0000313" key="2">
    <source>
        <dbReference type="Proteomes" id="UP000003019"/>
    </source>
</evidence>
<name>G4CL78_9NEIS</name>
<evidence type="ECO:0000313" key="1">
    <source>
        <dbReference type="EMBL" id="EGY51413.1"/>
    </source>
</evidence>
<protein>
    <submittedName>
        <fullName evidence="1">Uncharacterized protein</fullName>
    </submittedName>
</protein>